<reference evidence="3" key="1">
    <citation type="journal article" date="2020" name="Nature">
        <title>Giant virus diversity and host interactions through global metagenomics.</title>
        <authorList>
            <person name="Schulz F."/>
            <person name="Roux S."/>
            <person name="Paez-Espino D."/>
            <person name="Jungbluth S."/>
            <person name="Walsh D.A."/>
            <person name="Denef V.J."/>
            <person name="McMahon K.D."/>
            <person name="Konstantinidis K.T."/>
            <person name="Eloe-Fadrosh E.A."/>
            <person name="Kyrpides N.C."/>
            <person name="Woyke T."/>
        </authorList>
    </citation>
    <scope>NUCLEOTIDE SEQUENCE</scope>
    <source>
        <strain evidence="3">GVMAG-S-3300013286-35</strain>
    </source>
</reference>
<accession>A0A6C0KWK1</accession>
<protein>
    <recommendedName>
        <fullName evidence="4">Glycosyltransferase</fullName>
    </recommendedName>
</protein>
<dbReference type="GO" id="GO:0008107">
    <property type="term" value="F:galactoside 2-alpha-L-fucosyltransferase activity"/>
    <property type="evidence" value="ECO:0007669"/>
    <property type="project" value="InterPro"/>
</dbReference>
<name>A0A6C0KWK1_9ZZZZ</name>
<evidence type="ECO:0000256" key="1">
    <source>
        <dbReference type="ARBA" id="ARBA00022676"/>
    </source>
</evidence>
<evidence type="ECO:0008006" key="4">
    <source>
        <dbReference type="Google" id="ProtNLM"/>
    </source>
</evidence>
<dbReference type="AlphaFoldDB" id="A0A6C0KWK1"/>
<evidence type="ECO:0000256" key="2">
    <source>
        <dbReference type="ARBA" id="ARBA00022679"/>
    </source>
</evidence>
<proteinExistence type="predicted"/>
<keyword evidence="2" id="KW-0808">Transferase</keyword>
<dbReference type="InterPro" id="IPR002516">
    <property type="entry name" value="Glyco_trans_11"/>
</dbReference>
<dbReference type="GO" id="GO:0016020">
    <property type="term" value="C:membrane"/>
    <property type="evidence" value="ECO:0007669"/>
    <property type="project" value="InterPro"/>
</dbReference>
<dbReference type="GO" id="GO:0005975">
    <property type="term" value="P:carbohydrate metabolic process"/>
    <property type="evidence" value="ECO:0007669"/>
    <property type="project" value="InterPro"/>
</dbReference>
<dbReference type="CDD" id="cd11301">
    <property type="entry name" value="Fut1_Fut2_like"/>
    <property type="match status" value="1"/>
</dbReference>
<sequence length="281" mass="32979">MTITNLLVGGLGNQLFEIATGWALAKDISCDYVLCYTNFIPIGGQGNNLPCYKDTIYKKIHICDSIEGFKRYNAKQFDYYPLARDLSGSTSICLNGYFQSHKNFDKYRRELRALFSPEKGWASWLQENTTLETDFPELFEDHEYVFIGVRRGDYLQNSYIHQPCGPIYYMKAMNKMPATRYYIASDDIEWCKLQFTGPQFYFFDISAKNDLEQLAAMTLFKKYILSNSSFYWWGSYLSERAPCTVLVPDKWMTPPHDKEVWRRGNFLYRDDMTIVERPVEH</sequence>
<dbReference type="EMBL" id="MN740993">
    <property type="protein sequence ID" value="QHU21969.1"/>
    <property type="molecule type" value="Genomic_DNA"/>
</dbReference>
<dbReference type="Pfam" id="PF01531">
    <property type="entry name" value="Glyco_transf_11"/>
    <property type="match status" value="1"/>
</dbReference>
<dbReference type="PANTHER" id="PTHR11927:SF9">
    <property type="entry name" value="L-FUCOSYLTRANSFERASE"/>
    <property type="match status" value="1"/>
</dbReference>
<keyword evidence="1" id="KW-0328">Glycosyltransferase</keyword>
<dbReference type="PANTHER" id="PTHR11927">
    <property type="entry name" value="GALACTOSIDE 2-L-FUCOSYLTRANSFERASE"/>
    <property type="match status" value="1"/>
</dbReference>
<evidence type="ECO:0000313" key="3">
    <source>
        <dbReference type="EMBL" id="QHU21969.1"/>
    </source>
</evidence>
<organism evidence="3">
    <name type="scientific">viral metagenome</name>
    <dbReference type="NCBI Taxonomy" id="1070528"/>
    <lineage>
        <taxon>unclassified sequences</taxon>
        <taxon>metagenomes</taxon>
        <taxon>organismal metagenomes</taxon>
    </lineage>
</organism>